<evidence type="ECO:0000313" key="6">
    <source>
        <dbReference type="Proteomes" id="UP000241203"/>
    </source>
</evidence>
<dbReference type="GO" id="GO:0006352">
    <property type="term" value="P:DNA-templated transcription initiation"/>
    <property type="evidence" value="ECO:0007669"/>
    <property type="project" value="InterPro"/>
</dbReference>
<evidence type="ECO:0000256" key="3">
    <source>
        <dbReference type="ARBA" id="ARBA00023163"/>
    </source>
</evidence>
<evidence type="ECO:0000256" key="2">
    <source>
        <dbReference type="ARBA" id="ARBA00023082"/>
    </source>
</evidence>
<proteinExistence type="predicted"/>
<dbReference type="Proteomes" id="UP000268291">
    <property type="component" value="Unassembled WGS sequence"/>
</dbReference>
<comment type="caution">
    <text evidence="4">The sequence shown here is derived from an EMBL/GenBank/DDBJ whole genome shotgun (WGS) entry which is preliminary data.</text>
</comment>
<evidence type="ECO:0000313" key="5">
    <source>
        <dbReference type="EMBL" id="RUQ87365.1"/>
    </source>
</evidence>
<protein>
    <submittedName>
        <fullName evidence="4">Sigma-70-like protein</fullName>
    </submittedName>
</protein>
<dbReference type="EMBL" id="PYAU01000001">
    <property type="protein sequence ID" value="PSL38077.1"/>
    <property type="molecule type" value="Genomic_DNA"/>
</dbReference>
<sequence length="119" mass="13033">MPDIPLEQLLTRIASGDRTAMAALYERVGGRMHAMMRTAIGHARGADECLLETFVDIWRRAGHYEPAAEPASRWITRIASRHIGRFRAATIDESAPAVAAATPLDIEPHPDRDVFGATA</sequence>
<organism evidence="4 6">
    <name type="scientific">Labedella gwakjiensis</name>
    <dbReference type="NCBI Taxonomy" id="390269"/>
    <lineage>
        <taxon>Bacteria</taxon>
        <taxon>Bacillati</taxon>
        <taxon>Actinomycetota</taxon>
        <taxon>Actinomycetes</taxon>
        <taxon>Micrococcales</taxon>
        <taxon>Microbacteriaceae</taxon>
        <taxon>Labedella</taxon>
    </lineage>
</organism>
<keyword evidence="2" id="KW-0731">Sigma factor</keyword>
<evidence type="ECO:0000313" key="4">
    <source>
        <dbReference type="EMBL" id="PSL38077.1"/>
    </source>
</evidence>
<dbReference type="PANTHER" id="PTHR43133">
    <property type="entry name" value="RNA POLYMERASE ECF-TYPE SIGMA FACTO"/>
    <property type="match status" value="1"/>
</dbReference>
<dbReference type="OrthoDB" id="5243766at2"/>
<dbReference type="PANTHER" id="PTHR43133:SF62">
    <property type="entry name" value="RNA POLYMERASE SIGMA FACTOR SIGZ"/>
    <property type="match status" value="1"/>
</dbReference>
<dbReference type="InterPro" id="IPR013325">
    <property type="entry name" value="RNA_pol_sigma_r2"/>
</dbReference>
<dbReference type="Gene3D" id="1.10.1740.10">
    <property type="match status" value="1"/>
</dbReference>
<dbReference type="InterPro" id="IPR039425">
    <property type="entry name" value="RNA_pol_sigma-70-like"/>
</dbReference>
<keyword evidence="3" id="KW-0804">Transcription</keyword>
<dbReference type="RefSeq" id="WP_106563140.1">
    <property type="nucleotide sequence ID" value="NZ_PYAU01000001.1"/>
</dbReference>
<evidence type="ECO:0000313" key="7">
    <source>
        <dbReference type="Proteomes" id="UP000268291"/>
    </source>
</evidence>
<keyword evidence="7" id="KW-1185">Reference proteome</keyword>
<dbReference type="AlphaFoldDB" id="A0A2P8GVT6"/>
<reference evidence="4 6" key="1">
    <citation type="submission" date="2018-03" db="EMBL/GenBank/DDBJ databases">
        <title>Genomic Encyclopedia of Archaeal and Bacterial Type Strains, Phase II (KMG-II): from individual species to whole genera.</title>
        <authorList>
            <person name="Goeker M."/>
        </authorList>
    </citation>
    <scope>NUCLEOTIDE SEQUENCE [LARGE SCALE GENOMIC DNA]</scope>
    <source>
        <strain evidence="4 6">DSM 21548</strain>
    </source>
</reference>
<name>A0A2P8GVT6_9MICO</name>
<dbReference type="Proteomes" id="UP000241203">
    <property type="component" value="Unassembled WGS sequence"/>
</dbReference>
<dbReference type="SUPFAM" id="SSF88946">
    <property type="entry name" value="Sigma2 domain of RNA polymerase sigma factors"/>
    <property type="match status" value="1"/>
</dbReference>
<dbReference type="EMBL" id="RZGY01000001">
    <property type="protein sequence ID" value="RUQ87365.1"/>
    <property type="molecule type" value="Genomic_DNA"/>
</dbReference>
<dbReference type="GO" id="GO:0016987">
    <property type="term" value="F:sigma factor activity"/>
    <property type="evidence" value="ECO:0007669"/>
    <property type="project" value="UniProtKB-KW"/>
</dbReference>
<accession>A0A2P8GVT6</accession>
<evidence type="ECO:0000256" key="1">
    <source>
        <dbReference type="ARBA" id="ARBA00023015"/>
    </source>
</evidence>
<keyword evidence="1" id="KW-0805">Transcription regulation</keyword>
<reference evidence="5 7" key="2">
    <citation type="submission" date="2018-12" db="EMBL/GenBank/DDBJ databases">
        <authorList>
            <person name="hu s."/>
            <person name="Xu Y."/>
            <person name="Xu B."/>
            <person name="Li F."/>
        </authorList>
    </citation>
    <scope>NUCLEOTIDE SEQUENCE [LARGE SCALE GENOMIC DNA]</scope>
    <source>
        <strain evidence="5 7">KSW2-17</strain>
    </source>
</reference>
<gene>
    <name evidence="4" type="ORF">CLV49_1689</name>
    <name evidence="5" type="ORF">ELQ93_10755</name>
</gene>